<proteinExistence type="predicted"/>
<gene>
    <name evidence="1" type="ORF">BV95_02367</name>
</gene>
<sequence length="54" mass="5840">MTERRSWTYIMTYIMTDKPHGVLYVGVTSSLAIRSGGICSTLSCGGLRSQPSLG</sequence>
<dbReference type="AlphaFoldDB" id="A0A081RDT7"/>
<name>A0A081RDT7_SPHCR</name>
<accession>A0A081RDT7</accession>
<protein>
    <recommendedName>
        <fullName evidence="3">GIY-YIG domain-containing protein</fullName>
    </recommendedName>
</protein>
<dbReference type="InterPro" id="IPR035901">
    <property type="entry name" value="GIY-YIG_endonuc_sf"/>
</dbReference>
<evidence type="ECO:0000313" key="1">
    <source>
        <dbReference type="EMBL" id="KEQ53360.1"/>
    </source>
</evidence>
<dbReference type="SUPFAM" id="SSF82771">
    <property type="entry name" value="GIY-YIG endonuclease"/>
    <property type="match status" value="1"/>
</dbReference>
<evidence type="ECO:0008006" key="3">
    <source>
        <dbReference type="Google" id="ProtNLM"/>
    </source>
</evidence>
<dbReference type="Proteomes" id="UP000028411">
    <property type="component" value="Unassembled WGS sequence"/>
</dbReference>
<evidence type="ECO:0000313" key="2">
    <source>
        <dbReference type="Proteomes" id="UP000028411"/>
    </source>
</evidence>
<comment type="caution">
    <text evidence="1">The sequence shown here is derived from an EMBL/GenBank/DDBJ whole genome shotgun (WGS) entry which is preliminary data.</text>
</comment>
<dbReference type="EMBL" id="JFHR01000024">
    <property type="protein sequence ID" value="KEQ53360.1"/>
    <property type="molecule type" value="Genomic_DNA"/>
</dbReference>
<organism evidence="1 2">
    <name type="scientific">Sphingobium chlorophenolicum</name>
    <dbReference type="NCBI Taxonomy" id="46429"/>
    <lineage>
        <taxon>Bacteria</taxon>
        <taxon>Pseudomonadati</taxon>
        <taxon>Pseudomonadota</taxon>
        <taxon>Alphaproteobacteria</taxon>
        <taxon>Sphingomonadales</taxon>
        <taxon>Sphingomonadaceae</taxon>
        <taxon>Sphingobium</taxon>
    </lineage>
</organism>
<reference evidence="1 2" key="1">
    <citation type="submission" date="2014-02" db="EMBL/GenBank/DDBJ databases">
        <title>Whole genome sequence of Sphingobium chlorophenolicum NBRC 16172.</title>
        <authorList>
            <person name="Gan H.M."/>
            <person name="Gan H.Y."/>
            <person name="Chew T.H."/>
            <person name="Savka M.A."/>
        </authorList>
    </citation>
    <scope>NUCLEOTIDE SEQUENCE [LARGE SCALE GENOMIC DNA]</scope>
    <source>
        <strain evidence="1 2">NBRC 16172</strain>
    </source>
</reference>